<name>A0A1H6S7L4_9LACT</name>
<dbReference type="EMBL" id="FNYW01000006">
    <property type="protein sequence ID" value="SEI62766.1"/>
    <property type="molecule type" value="Genomic_DNA"/>
</dbReference>
<protein>
    <submittedName>
        <fullName evidence="1">mRNA interferase MazF</fullName>
    </submittedName>
</protein>
<accession>A0A1H6S7L4</accession>
<evidence type="ECO:0000313" key="2">
    <source>
        <dbReference type="Proteomes" id="UP000198564"/>
    </source>
</evidence>
<sequence>MTTTGVILTDHLRYVDLKRKTFKIVESAPASLLDECREYVFSFMGREDI</sequence>
<gene>
    <name evidence="1" type="ORF">SAMN04488113_10629</name>
</gene>
<dbReference type="AlphaFoldDB" id="A0A1H6S7L4"/>
<organism evidence="1 2">
    <name type="scientific">Alkalibacterium gilvum</name>
    <dbReference type="NCBI Taxonomy" id="1130080"/>
    <lineage>
        <taxon>Bacteria</taxon>
        <taxon>Bacillati</taxon>
        <taxon>Bacillota</taxon>
        <taxon>Bacilli</taxon>
        <taxon>Lactobacillales</taxon>
        <taxon>Carnobacteriaceae</taxon>
        <taxon>Alkalibacterium</taxon>
    </lineage>
</organism>
<evidence type="ECO:0000313" key="1">
    <source>
        <dbReference type="EMBL" id="SEI62766.1"/>
    </source>
</evidence>
<dbReference type="Proteomes" id="UP000198564">
    <property type="component" value="Unassembled WGS sequence"/>
</dbReference>
<proteinExistence type="predicted"/>
<keyword evidence="2" id="KW-1185">Reference proteome</keyword>
<reference evidence="2" key="1">
    <citation type="submission" date="2016-10" db="EMBL/GenBank/DDBJ databases">
        <authorList>
            <person name="Varghese N."/>
            <person name="Submissions S."/>
        </authorList>
    </citation>
    <scope>NUCLEOTIDE SEQUENCE [LARGE SCALE GENOMIC DNA]</scope>
    <source>
        <strain evidence="2">DSM 25751</strain>
    </source>
</reference>